<accession>A0ABR2IRI8</accession>
<evidence type="ECO:0000313" key="2">
    <source>
        <dbReference type="Proteomes" id="UP001390339"/>
    </source>
</evidence>
<evidence type="ECO:0000313" key="1">
    <source>
        <dbReference type="EMBL" id="KAK8867472.1"/>
    </source>
</evidence>
<proteinExistence type="predicted"/>
<keyword evidence="2" id="KW-1185">Reference proteome</keyword>
<protein>
    <submittedName>
        <fullName evidence="1">Uncharacterized protein</fullName>
    </submittedName>
</protein>
<dbReference type="Proteomes" id="UP001390339">
    <property type="component" value="Unassembled WGS sequence"/>
</dbReference>
<sequence length="69" mass="7915">MDFLSPSLTITFNHASPAVAHETRRLDLEFGLVQDVLEGLVARYQQHLLCTLDRYFERVANLEVVVKID</sequence>
<gene>
    <name evidence="1" type="ORF">PGQ11_006050</name>
</gene>
<reference evidence="1 2" key="1">
    <citation type="journal article" date="2024" name="IMA Fungus">
        <title>Apiospora arundinis, a panoply of carbohydrate-active enzymes and secondary metabolites.</title>
        <authorList>
            <person name="Sorensen T."/>
            <person name="Petersen C."/>
            <person name="Muurmann A.T."/>
            <person name="Christiansen J.V."/>
            <person name="Brundto M.L."/>
            <person name="Overgaard C.K."/>
            <person name="Boysen A.T."/>
            <person name="Wollenberg R.D."/>
            <person name="Larsen T.O."/>
            <person name="Sorensen J.L."/>
            <person name="Nielsen K.L."/>
            <person name="Sondergaard T.E."/>
        </authorList>
    </citation>
    <scope>NUCLEOTIDE SEQUENCE [LARGE SCALE GENOMIC DNA]</scope>
    <source>
        <strain evidence="1 2">AAU 773</strain>
    </source>
</reference>
<name>A0ABR2IRI8_9PEZI</name>
<dbReference type="EMBL" id="JAPCWZ010000004">
    <property type="protein sequence ID" value="KAK8867472.1"/>
    <property type="molecule type" value="Genomic_DNA"/>
</dbReference>
<organism evidence="1 2">
    <name type="scientific">Apiospora arundinis</name>
    <dbReference type="NCBI Taxonomy" id="335852"/>
    <lineage>
        <taxon>Eukaryota</taxon>
        <taxon>Fungi</taxon>
        <taxon>Dikarya</taxon>
        <taxon>Ascomycota</taxon>
        <taxon>Pezizomycotina</taxon>
        <taxon>Sordariomycetes</taxon>
        <taxon>Xylariomycetidae</taxon>
        <taxon>Amphisphaeriales</taxon>
        <taxon>Apiosporaceae</taxon>
        <taxon>Apiospora</taxon>
    </lineage>
</organism>
<comment type="caution">
    <text evidence="1">The sequence shown here is derived from an EMBL/GenBank/DDBJ whole genome shotgun (WGS) entry which is preliminary data.</text>
</comment>